<evidence type="ECO:0000313" key="5">
    <source>
        <dbReference type="Proteomes" id="UP000481087"/>
    </source>
</evidence>
<proteinExistence type="inferred from homology"/>
<evidence type="ECO:0000256" key="1">
    <source>
        <dbReference type="ARBA" id="ARBA00005278"/>
    </source>
</evidence>
<name>A0A6L8UV91_9BACL</name>
<protein>
    <submittedName>
        <fullName evidence="4">Spore germination protein</fullName>
    </submittedName>
</protein>
<dbReference type="InterPro" id="IPR050768">
    <property type="entry name" value="UPF0353/GerABKA_families"/>
</dbReference>
<feature type="transmembrane region" description="Helical" evidence="3">
    <location>
        <begin position="371"/>
        <end position="392"/>
    </location>
</feature>
<feature type="transmembrane region" description="Helical" evidence="3">
    <location>
        <begin position="348"/>
        <end position="365"/>
    </location>
</feature>
<keyword evidence="5" id="KW-1185">Reference proteome</keyword>
<dbReference type="GO" id="GO:0016020">
    <property type="term" value="C:membrane"/>
    <property type="evidence" value="ECO:0007669"/>
    <property type="project" value="InterPro"/>
</dbReference>
<dbReference type="PANTHER" id="PTHR22550:SF5">
    <property type="entry name" value="LEUCINE ZIPPER PROTEIN 4"/>
    <property type="match status" value="1"/>
</dbReference>
<dbReference type="PANTHER" id="PTHR22550">
    <property type="entry name" value="SPORE GERMINATION PROTEIN"/>
    <property type="match status" value="1"/>
</dbReference>
<keyword evidence="3" id="KW-1133">Transmembrane helix</keyword>
<dbReference type="AlphaFoldDB" id="A0A6L8UV91"/>
<dbReference type="InterPro" id="IPR004995">
    <property type="entry name" value="Spore_Ger"/>
</dbReference>
<feature type="transmembrane region" description="Helical" evidence="3">
    <location>
        <begin position="280"/>
        <end position="299"/>
    </location>
</feature>
<dbReference type="EMBL" id="WTUZ01000007">
    <property type="protein sequence ID" value="MZQ81086.1"/>
    <property type="molecule type" value="Genomic_DNA"/>
</dbReference>
<evidence type="ECO:0000256" key="2">
    <source>
        <dbReference type="ARBA" id="ARBA00023136"/>
    </source>
</evidence>
<dbReference type="Pfam" id="PF03323">
    <property type="entry name" value="GerA"/>
    <property type="match status" value="1"/>
</dbReference>
<keyword evidence="2 3" id="KW-0472">Membrane</keyword>
<feature type="transmembrane region" description="Helical" evidence="3">
    <location>
        <begin position="404"/>
        <end position="428"/>
    </location>
</feature>
<dbReference type="RefSeq" id="WP_161405396.1">
    <property type="nucleotide sequence ID" value="NZ_WTUZ01000007.1"/>
</dbReference>
<organism evidence="4 5">
    <name type="scientific">Paenibacillus silvestris</name>
    <dbReference type="NCBI Taxonomy" id="2606219"/>
    <lineage>
        <taxon>Bacteria</taxon>
        <taxon>Bacillati</taxon>
        <taxon>Bacillota</taxon>
        <taxon>Bacilli</taxon>
        <taxon>Bacillales</taxon>
        <taxon>Paenibacillaceae</taxon>
        <taxon>Paenibacillus</taxon>
    </lineage>
</organism>
<dbReference type="PIRSF" id="PIRSF005690">
    <property type="entry name" value="GerBA"/>
    <property type="match status" value="1"/>
</dbReference>
<sequence length="490" mass="54878">MEQNQDILYSIYAKCSDVVFRSFNIGKNTKAILIYVEGLSDAVGIEEYVFTPLIREEELGERTDMLKAVVQRLAVTQVKEFNTFPKCIEYLSNGFPILLMDNETRGLALGLTKWEKRAIEEPSAEAGIRGPREGFTETLRVNTSQIRRIIKSPHLKMESIIIGEYTQTNIVIAYIEGIADISVVNKIKHRIQSIKIDGILESGYIQEMLQEFPYTPFPQLLNTERPDVTCANLLEGRIAIITEGTPFVLIAPITFSSIMQSQEDYYQGFLIGTFTRWMRYVFTFFSLFLPSLYVAILSFHQEMIPGFLLLSMASSREAIPFPALVEALIMEIFFEALREAGVRLPKQIGAAVSIVGALVIGQAAVQAGLISAPMVIVVAIGGISSFMIPRYITGIAIRMLRFPMMILAGTLGFLGVMMGFIAIILHMLQLHSFGVPYLSSLSTPRMRELGDTLIRSPLWLMDTRPHLTEGINQYRQAPQQKPAPGREDEG</sequence>
<keyword evidence="3" id="KW-0812">Transmembrane</keyword>
<accession>A0A6L8UV91</accession>
<gene>
    <name evidence="4" type="ORF">GQF01_02915</name>
</gene>
<evidence type="ECO:0000256" key="3">
    <source>
        <dbReference type="SAM" id="Phobius"/>
    </source>
</evidence>
<reference evidence="4 5" key="1">
    <citation type="submission" date="2019-12" db="EMBL/GenBank/DDBJ databases">
        <title>Paenibacillus sp. nov. sp. isolated from soil.</title>
        <authorList>
            <person name="Kim J."/>
            <person name="Jeong S.E."/>
            <person name="Jung H.S."/>
            <person name="Jeon C.O."/>
        </authorList>
    </citation>
    <scope>NUCLEOTIDE SEQUENCE [LARGE SCALE GENOMIC DNA]</scope>
    <source>
        <strain evidence="4 5">5J-6</strain>
    </source>
</reference>
<evidence type="ECO:0000313" key="4">
    <source>
        <dbReference type="EMBL" id="MZQ81086.1"/>
    </source>
</evidence>
<comment type="caution">
    <text evidence="4">The sequence shown here is derived from an EMBL/GenBank/DDBJ whole genome shotgun (WGS) entry which is preliminary data.</text>
</comment>
<dbReference type="GO" id="GO:0009847">
    <property type="term" value="P:spore germination"/>
    <property type="evidence" value="ECO:0007669"/>
    <property type="project" value="InterPro"/>
</dbReference>
<comment type="similarity">
    <text evidence="1">Belongs to the GerABKA family.</text>
</comment>
<dbReference type="Proteomes" id="UP000481087">
    <property type="component" value="Unassembled WGS sequence"/>
</dbReference>